<dbReference type="Proteomes" id="UP001289374">
    <property type="component" value="Unassembled WGS sequence"/>
</dbReference>
<dbReference type="InterPro" id="IPR001584">
    <property type="entry name" value="Integrase_cat-core"/>
</dbReference>
<accession>A0AAE2BI05</accession>
<feature type="domain" description="Integrase catalytic" evidence="2">
    <location>
        <begin position="105"/>
        <end position="188"/>
    </location>
</feature>
<dbReference type="PANTHER" id="PTHR42648:SF27">
    <property type="entry name" value="RNA-DIRECTED DNA POLYMERASE"/>
    <property type="match status" value="1"/>
</dbReference>
<dbReference type="InterPro" id="IPR012337">
    <property type="entry name" value="RNaseH-like_sf"/>
</dbReference>
<dbReference type="Gene3D" id="3.30.420.10">
    <property type="entry name" value="Ribonuclease H-like superfamily/Ribonuclease H"/>
    <property type="match status" value="1"/>
</dbReference>
<organism evidence="3 4">
    <name type="scientific">Sesamum angolense</name>
    <dbReference type="NCBI Taxonomy" id="2727404"/>
    <lineage>
        <taxon>Eukaryota</taxon>
        <taxon>Viridiplantae</taxon>
        <taxon>Streptophyta</taxon>
        <taxon>Embryophyta</taxon>
        <taxon>Tracheophyta</taxon>
        <taxon>Spermatophyta</taxon>
        <taxon>Magnoliopsida</taxon>
        <taxon>eudicotyledons</taxon>
        <taxon>Gunneridae</taxon>
        <taxon>Pentapetalae</taxon>
        <taxon>asterids</taxon>
        <taxon>lamiids</taxon>
        <taxon>Lamiales</taxon>
        <taxon>Pedaliaceae</taxon>
        <taxon>Sesamum</taxon>
    </lineage>
</organism>
<reference evidence="3" key="2">
    <citation type="journal article" date="2024" name="Plant">
        <title>Genomic evolution and insights into agronomic trait innovations of Sesamum species.</title>
        <authorList>
            <person name="Miao H."/>
            <person name="Wang L."/>
            <person name="Qu L."/>
            <person name="Liu H."/>
            <person name="Sun Y."/>
            <person name="Le M."/>
            <person name="Wang Q."/>
            <person name="Wei S."/>
            <person name="Zheng Y."/>
            <person name="Lin W."/>
            <person name="Duan Y."/>
            <person name="Cao H."/>
            <person name="Xiong S."/>
            <person name="Wang X."/>
            <person name="Wei L."/>
            <person name="Li C."/>
            <person name="Ma Q."/>
            <person name="Ju M."/>
            <person name="Zhao R."/>
            <person name="Li G."/>
            <person name="Mu C."/>
            <person name="Tian Q."/>
            <person name="Mei H."/>
            <person name="Zhang T."/>
            <person name="Gao T."/>
            <person name="Zhang H."/>
        </authorList>
    </citation>
    <scope>NUCLEOTIDE SEQUENCE</scope>
    <source>
        <strain evidence="3">K16</strain>
    </source>
</reference>
<gene>
    <name evidence="3" type="ORF">Sango_2484000</name>
</gene>
<dbReference type="PANTHER" id="PTHR42648">
    <property type="entry name" value="TRANSPOSASE, PUTATIVE-RELATED"/>
    <property type="match status" value="1"/>
</dbReference>
<name>A0AAE2BI05_9LAMI</name>
<dbReference type="PROSITE" id="PS50994">
    <property type="entry name" value="INTEGRASE"/>
    <property type="match status" value="1"/>
</dbReference>
<evidence type="ECO:0000313" key="3">
    <source>
        <dbReference type="EMBL" id="KAK4386134.1"/>
    </source>
</evidence>
<dbReference type="EMBL" id="JACGWL010000015">
    <property type="protein sequence ID" value="KAK4386134.1"/>
    <property type="molecule type" value="Genomic_DNA"/>
</dbReference>
<protein>
    <recommendedName>
        <fullName evidence="2">Integrase catalytic domain-containing protein</fullName>
    </recommendedName>
</protein>
<dbReference type="GO" id="GO:0003676">
    <property type="term" value="F:nucleic acid binding"/>
    <property type="evidence" value="ECO:0007669"/>
    <property type="project" value="InterPro"/>
</dbReference>
<reference evidence="3" key="1">
    <citation type="submission" date="2020-06" db="EMBL/GenBank/DDBJ databases">
        <authorList>
            <person name="Li T."/>
            <person name="Hu X."/>
            <person name="Zhang T."/>
            <person name="Song X."/>
            <person name="Zhang H."/>
            <person name="Dai N."/>
            <person name="Sheng W."/>
            <person name="Hou X."/>
            <person name="Wei L."/>
        </authorList>
    </citation>
    <scope>NUCLEOTIDE SEQUENCE</scope>
    <source>
        <strain evidence="3">K16</strain>
        <tissue evidence="3">Leaf</tissue>
    </source>
</reference>
<feature type="region of interest" description="Disordered" evidence="1">
    <location>
        <begin position="55"/>
        <end position="76"/>
    </location>
</feature>
<evidence type="ECO:0000256" key="1">
    <source>
        <dbReference type="SAM" id="MobiDB-lite"/>
    </source>
</evidence>
<proteinExistence type="predicted"/>
<dbReference type="AlphaFoldDB" id="A0AAE2BI05"/>
<dbReference type="InterPro" id="IPR039537">
    <property type="entry name" value="Retrotran_Ty1/copia-like"/>
</dbReference>
<comment type="caution">
    <text evidence="3">The sequence shown here is derived from an EMBL/GenBank/DDBJ whole genome shotgun (WGS) entry which is preliminary data.</text>
</comment>
<evidence type="ECO:0000313" key="4">
    <source>
        <dbReference type="Proteomes" id="UP001289374"/>
    </source>
</evidence>
<sequence>MNGLEKSINELINILVQYEAMTYKSALTVLVGEASISKAKGKRVKCWKRKKGKGKVVTAPAAPTGKGKGNVGGTQRSKVLERSRRLSKDEIILRLCDGKTGSKIKALQSKRDGEYLSGEFIDLLKENGILSQWTTPGTSQLNGMAERKNRTLLDMVRTMRNFTKLPSSFWGYALETAAKLLNMAEQVA</sequence>
<dbReference type="InterPro" id="IPR036397">
    <property type="entry name" value="RNaseH_sf"/>
</dbReference>
<evidence type="ECO:0000259" key="2">
    <source>
        <dbReference type="PROSITE" id="PS50994"/>
    </source>
</evidence>
<dbReference type="SUPFAM" id="SSF53098">
    <property type="entry name" value="Ribonuclease H-like"/>
    <property type="match status" value="1"/>
</dbReference>
<keyword evidence="4" id="KW-1185">Reference proteome</keyword>
<dbReference type="GO" id="GO:0015074">
    <property type="term" value="P:DNA integration"/>
    <property type="evidence" value="ECO:0007669"/>
    <property type="project" value="InterPro"/>
</dbReference>